<accession>A0ABW6MCW7</accession>
<dbReference type="InterPro" id="IPR006059">
    <property type="entry name" value="SBP"/>
</dbReference>
<evidence type="ECO:0000313" key="1">
    <source>
        <dbReference type="EMBL" id="MFE9603172.1"/>
    </source>
</evidence>
<keyword evidence="2" id="KW-1185">Reference proteome</keyword>
<dbReference type="PANTHER" id="PTHR43649">
    <property type="entry name" value="ARABINOSE-BINDING PROTEIN-RELATED"/>
    <property type="match status" value="1"/>
</dbReference>
<dbReference type="PANTHER" id="PTHR43649:SF30">
    <property type="entry name" value="ABC TRANSPORTER SUBSTRATE-BINDING PROTEIN"/>
    <property type="match status" value="1"/>
</dbReference>
<dbReference type="EMBL" id="JBIAHM010000012">
    <property type="protein sequence ID" value="MFE9603172.1"/>
    <property type="molecule type" value="Genomic_DNA"/>
</dbReference>
<dbReference type="PROSITE" id="PS51257">
    <property type="entry name" value="PROKAR_LIPOPROTEIN"/>
    <property type="match status" value="1"/>
</dbReference>
<dbReference type="Proteomes" id="UP001601303">
    <property type="component" value="Unassembled WGS sequence"/>
</dbReference>
<gene>
    <name evidence="1" type="ORF">ACFYNQ_31995</name>
</gene>
<evidence type="ECO:0000313" key="2">
    <source>
        <dbReference type="Proteomes" id="UP001601303"/>
    </source>
</evidence>
<name>A0ABW6MCW7_9ACTN</name>
<reference evidence="1 2" key="1">
    <citation type="submission" date="2024-10" db="EMBL/GenBank/DDBJ databases">
        <title>The Natural Products Discovery Center: Release of the First 8490 Sequenced Strains for Exploring Actinobacteria Biosynthetic Diversity.</title>
        <authorList>
            <person name="Kalkreuter E."/>
            <person name="Kautsar S.A."/>
            <person name="Yang D."/>
            <person name="Bader C.D."/>
            <person name="Teijaro C.N."/>
            <person name="Fluegel L."/>
            <person name="Davis C.M."/>
            <person name="Simpson J.R."/>
            <person name="Lauterbach L."/>
            <person name="Steele A.D."/>
            <person name="Gui C."/>
            <person name="Meng S."/>
            <person name="Li G."/>
            <person name="Viehrig K."/>
            <person name="Ye F."/>
            <person name="Su P."/>
            <person name="Kiefer A.F."/>
            <person name="Nichols A."/>
            <person name="Cepeda A.J."/>
            <person name="Yan W."/>
            <person name="Fan B."/>
            <person name="Jiang Y."/>
            <person name="Adhikari A."/>
            <person name="Zheng C.-J."/>
            <person name="Schuster L."/>
            <person name="Cowan T.M."/>
            <person name="Smanski M.J."/>
            <person name="Chevrette M.G."/>
            <person name="De Carvalho L.P.S."/>
            <person name="Shen B."/>
        </authorList>
    </citation>
    <scope>NUCLEOTIDE SEQUENCE [LARGE SCALE GENOMIC DNA]</scope>
    <source>
        <strain evidence="1 2">NPDC006488</strain>
    </source>
</reference>
<dbReference type="SUPFAM" id="SSF53850">
    <property type="entry name" value="Periplasmic binding protein-like II"/>
    <property type="match status" value="1"/>
</dbReference>
<dbReference type="Gene3D" id="3.40.190.10">
    <property type="entry name" value="Periplasmic binding protein-like II"/>
    <property type="match status" value="1"/>
</dbReference>
<protein>
    <submittedName>
        <fullName evidence="1">ABC transporter substrate-binding protein</fullName>
    </submittedName>
</protein>
<dbReference type="CDD" id="cd13585">
    <property type="entry name" value="PBP2_TMBP_like"/>
    <property type="match status" value="1"/>
</dbReference>
<proteinExistence type="predicted"/>
<dbReference type="Pfam" id="PF01547">
    <property type="entry name" value="SBP_bac_1"/>
    <property type="match status" value="1"/>
</dbReference>
<sequence>MRSRWILVLVVGLLLAGCTSGGGSDSAKGRITLRFQSLAWQEESVTANKELVKEWNATHPDVKVEYVQGSWDSVHDQLLTSFEGGEAPDIIHDASDDLADFAYGGYLADLRDLLPDRLKSDIPQRSWETATFGDGIYGVPFLQEPRVLIANATWLKRAGVRIPTPEHPWTWPEFRTVTRQLSGDGKYGVAWPLKEPVSATLNLSLSAGGELFHQGADGKVTVRFDEADQVVPRTIHDQADVDHSASPTTLGSGGSDTLPGFFGGKYAMVPLGFSYRQQIVQQAPKGFDWQVLPAPAGADGLTQGVSPQTLSIAQDSPHKKEAAAFIDFLLQPKNMVRLALGDWMLPTGTGALKDPALHTTKDDWSTGTALATDLTSAPAQSVRGYPEWKDKVATPAFQEYYSGAITLAELRKRLERDGNSVLARYQR</sequence>
<organism evidence="1 2">
    <name type="scientific">Streptomyces hokutonensis</name>
    <dbReference type="NCBI Taxonomy" id="1306990"/>
    <lineage>
        <taxon>Bacteria</taxon>
        <taxon>Bacillati</taxon>
        <taxon>Actinomycetota</taxon>
        <taxon>Actinomycetes</taxon>
        <taxon>Kitasatosporales</taxon>
        <taxon>Streptomycetaceae</taxon>
        <taxon>Streptomyces</taxon>
    </lineage>
</organism>
<dbReference type="RefSeq" id="WP_388111577.1">
    <property type="nucleotide sequence ID" value="NZ_JBIAHM010000012.1"/>
</dbReference>
<dbReference type="InterPro" id="IPR050490">
    <property type="entry name" value="Bact_solute-bd_prot1"/>
</dbReference>
<comment type="caution">
    <text evidence="1">The sequence shown here is derived from an EMBL/GenBank/DDBJ whole genome shotgun (WGS) entry which is preliminary data.</text>
</comment>